<evidence type="ECO:0000313" key="1">
    <source>
        <dbReference type="EMBL" id="KAJ8875116.1"/>
    </source>
</evidence>
<name>A0ABQ9GSV5_9NEOP</name>
<comment type="caution">
    <text evidence="1">The sequence shown here is derived from an EMBL/GenBank/DDBJ whole genome shotgun (WGS) entry which is preliminary data.</text>
</comment>
<protein>
    <submittedName>
        <fullName evidence="1">Uncharacterized protein</fullName>
    </submittedName>
</protein>
<reference evidence="1 2" key="1">
    <citation type="submission" date="2023-02" db="EMBL/GenBank/DDBJ databases">
        <title>LHISI_Scaffold_Assembly.</title>
        <authorList>
            <person name="Stuart O.P."/>
            <person name="Cleave R."/>
            <person name="Magrath M.J.L."/>
            <person name="Mikheyev A.S."/>
        </authorList>
    </citation>
    <scope>NUCLEOTIDE SEQUENCE [LARGE SCALE GENOMIC DNA]</scope>
    <source>
        <strain evidence="1">Daus_M_001</strain>
        <tissue evidence="1">Leg muscle</tissue>
    </source>
</reference>
<dbReference type="Proteomes" id="UP001159363">
    <property type="component" value="Chromosome 8"/>
</dbReference>
<evidence type="ECO:0000313" key="2">
    <source>
        <dbReference type="Proteomes" id="UP001159363"/>
    </source>
</evidence>
<dbReference type="EMBL" id="JARBHB010000009">
    <property type="protein sequence ID" value="KAJ8875116.1"/>
    <property type="molecule type" value="Genomic_DNA"/>
</dbReference>
<accession>A0ABQ9GSV5</accession>
<keyword evidence="2" id="KW-1185">Reference proteome</keyword>
<organism evidence="1 2">
    <name type="scientific">Dryococelus australis</name>
    <dbReference type="NCBI Taxonomy" id="614101"/>
    <lineage>
        <taxon>Eukaryota</taxon>
        <taxon>Metazoa</taxon>
        <taxon>Ecdysozoa</taxon>
        <taxon>Arthropoda</taxon>
        <taxon>Hexapoda</taxon>
        <taxon>Insecta</taxon>
        <taxon>Pterygota</taxon>
        <taxon>Neoptera</taxon>
        <taxon>Polyneoptera</taxon>
        <taxon>Phasmatodea</taxon>
        <taxon>Verophasmatodea</taxon>
        <taxon>Anareolatae</taxon>
        <taxon>Phasmatidae</taxon>
        <taxon>Eurycanthinae</taxon>
        <taxon>Dryococelus</taxon>
    </lineage>
</organism>
<sequence length="898" mass="98051">MTSHPLKHRVTGKLTIWLGSMAGRAAQYNDTSTATSDAAILLGFYSIVPATSLPAEEMFSASGNIISGRRTCLSLERRGRQSVVVGSTVEGVKRERERDREGVGDPAGCGRYTGLGEEVGAERGVEAGVTWSPRRPQLPRMPKLTYSSHQSITSSVLRQHIGYTTFDCVDLAQRWHSSFISSCNTRPAPLLYTHFAVFLQGVVWLETSSLEGRGSYEVRLLASHLGESGSIPGGVVPGFSHMVLVPEYAAGRRVFSGISHFTHPFIPALLHSHLASPSSALKTSVKSHRNLSTPFYSSQNKPGVNYAKLRIFPSIWESTGRCRWSAGFLGDLQFPPLSVLALLHAHLALPSLALKPSMLTAAQNPQSYLASGKQTPELKRRTFAGASFFLRNCRHGIFFPVTLDLGPRPRSPSGPAGGFASHPAPVASAFDEQPEEKLSSSPVAPTRQALRRTLKRSSMFTLIATKQTPRYVLTCVGSGLLKTEKHWSQNIKPQFLQGPRGEVFARGNRAGRCTWSAGFLEALPFPPTLHSSLAPYSPRLTLIGSQDLGVKSHPNLFIHSLGDNEVIRDGEKVVHISNEWETNWPQETDVRMAVPGFEPGSSRIRAHGFITVPPRSALETVLLAPQFRKRGAAGEGRVSCARSLPQPDAVLKTFIFVLSVALADARQISYTAGPSLLPDAASSRPKRSNLGLRAASTRGSNSISISAIPSLIVWNGLESVKLMETHVQLAVVDVVGGEFCVVTGPAASPRCQQQLQHEDQHVVPPHLQHIATSSVAYHIHVIHYIMFLIFTLAQRSAVVQWLDYSPPDKANRARFPAGLPPDFRMWESCRTMPLVGGFSRDLPLPLAFAFRRCSIHLASPSSALKSPLVRTAQISSPTTFARDYGFLMQQNCRREAHQ</sequence>
<proteinExistence type="predicted"/>
<gene>
    <name evidence="1" type="ORF">PR048_023009</name>
</gene>